<protein>
    <recommendedName>
        <fullName evidence="11">Conjugal transfer protein TraG</fullName>
    </recommendedName>
</protein>
<evidence type="ECO:0000256" key="3">
    <source>
        <dbReference type="ARBA" id="ARBA00022475"/>
    </source>
</evidence>
<dbReference type="EMBL" id="NRRL01000036">
    <property type="protein sequence ID" value="MBK1669007.1"/>
    <property type="molecule type" value="Genomic_DNA"/>
</dbReference>
<evidence type="ECO:0000256" key="2">
    <source>
        <dbReference type="ARBA" id="ARBA00008806"/>
    </source>
</evidence>
<evidence type="ECO:0000256" key="1">
    <source>
        <dbReference type="ARBA" id="ARBA00004651"/>
    </source>
</evidence>
<feature type="transmembrane region" description="Helical" evidence="8">
    <location>
        <begin position="60"/>
        <end position="80"/>
    </location>
</feature>
<gene>
    <name evidence="9" type="ORF">CKO28_13295</name>
</gene>
<feature type="region of interest" description="Disordered" evidence="7">
    <location>
        <begin position="549"/>
        <end position="579"/>
    </location>
</feature>
<organism evidence="9 10">
    <name type="scientific">Rhodovibrio sodomensis</name>
    <dbReference type="NCBI Taxonomy" id="1088"/>
    <lineage>
        <taxon>Bacteria</taxon>
        <taxon>Pseudomonadati</taxon>
        <taxon>Pseudomonadota</taxon>
        <taxon>Alphaproteobacteria</taxon>
        <taxon>Rhodospirillales</taxon>
        <taxon>Rhodovibrionaceae</taxon>
        <taxon>Rhodovibrio</taxon>
    </lineage>
</organism>
<keyword evidence="3" id="KW-1003">Cell membrane</keyword>
<accession>A0ABS1DGD9</accession>
<feature type="transmembrane region" description="Helical" evidence="8">
    <location>
        <begin position="125"/>
        <end position="145"/>
    </location>
</feature>
<evidence type="ECO:0000256" key="8">
    <source>
        <dbReference type="SAM" id="Phobius"/>
    </source>
</evidence>
<evidence type="ECO:0008006" key="11">
    <source>
        <dbReference type="Google" id="ProtNLM"/>
    </source>
</evidence>
<evidence type="ECO:0000256" key="4">
    <source>
        <dbReference type="ARBA" id="ARBA00022692"/>
    </source>
</evidence>
<comment type="similarity">
    <text evidence="2">Belongs to the VirD4/TraG family.</text>
</comment>
<reference evidence="9 10" key="1">
    <citation type="journal article" date="2020" name="Microorganisms">
        <title>Osmotic Adaptation and Compatible Solute Biosynthesis of Phototrophic Bacteria as Revealed from Genome Analyses.</title>
        <authorList>
            <person name="Imhoff J.F."/>
            <person name="Rahn T."/>
            <person name="Kunzel S."/>
            <person name="Keller A."/>
            <person name="Neulinger S.C."/>
        </authorList>
    </citation>
    <scope>NUCLEOTIDE SEQUENCE [LARGE SCALE GENOMIC DNA]</scope>
    <source>
        <strain evidence="9 10">DSM 9895</strain>
    </source>
</reference>
<dbReference type="InterPro" id="IPR051539">
    <property type="entry name" value="T4SS-coupling_protein"/>
</dbReference>
<name>A0ABS1DGD9_9PROT</name>
<comment type="caution">
    <text evidence="9">The sequence shown here is derived from an EMBL/GenBank/DDBJ whole genome shotgun (WGS) entry which is preliminary data.</text>
</comment>
<dbReference type="InterPro" id="IPR027417">
    <property type="entry name" value="P-loop_NTPase"/>
</dbReference>
<dbReference type="CDD" id="cd01127">
    <property type="entry name" value="TrwB_TraG_TraD_VirD4"/>
    <property type="match status" value="2"/>
</dbReference>
<feature type="compositionally biased region" description="Basic and acidic residues" evidence="7">
    <location>
        <begin position="757"/>
        <end position="767"/>
    </location>
</feature>
<keyword evidence="4 8" id="KW-0812">Transmembrane</keyword>
<dbReference type="SUPFAM" id="SSF52540">
    <property type="entry name" value="P-loop containing nucleoside triphosphate hydrolases"/>
    <property type="match status" value="1"/>
</dbReference>
<dbReference type="Proteomes" id="UP001296873">
    <property type="component" value="Unassembled WGS sequence"/>
</dbReference>
<dbReference type="Gene3D" id="3.40.50.300">
    <property type="entry name" value="P-loop containing nucleotide triphosphate hydrolases"/>
    <property type="match status" value="1"/>
</dbReference>
<feature type="transmembrane region" description="Helical" evidence="8">
    <location>
        <begin position="12"/>
        <end position="40"/>
    </location>
</feature>
<comment type="subcellular location">
    <subcellularLocation>
        <location evidence="1">Cell membrane</location>
        <topology evidence="1">Multi-pass membrane protein</topology>
    </subcellularLocation>
</comment>
<evidence type="ECO:0000313" key="9">
    <source>
        <dbReference type="EMBL" id="MBK1669007.1"/>
    </source>
</evidence>
<keyword evidence="5 8" id="KW-1133">Transmembrane helix</keyword>
<dbReference type="InterPro" id="IPR003688">
    <property type="entry name" value="TraG/VirD4"/>
</dbReference>
<sequence>MFFYRVFNWIWARVWLGIVATTPFWLPAILVGTVHIWIGWIPVFGGWLEGLANWKLVGNLFGTPFVWLIALLISTTGLVGSFGLNTLAFLHVCFIFGWVRFELVNRIAPGLSEYGPWWVLLNADYAVWSSLLFLPVMLIVNFVCVRMDNGIMYDKVSAWWYRSMNGGRSFIQASTTGHGSSAFMSIKRAKAKFSQEHSLLSRFPNGKLPEPKAVIGCASPGASYDRKKREWVSTPKKNNQAQLLWKGTEGTAAHFLTVAGSGAGKTACVVIPNTLTWTGPLIVLDPKGEIYAASGKRRKQDFGQKIYRLKPKDSYSDAIDVFGWLDPSDPARFLPSVSQIAEALVPENSEGGDNKFFQKTASNLAYGIILCMLGEHYAGNPDYADPPTMNTFNRIASLTPERMMEMIEEWEGLLNESYREAENRFLELQGTDDEPEDKDEFLQYARYPGFTVSAITALGKIPREIEKTFPNAVSTLTSELGWMDDWKTSKIVRKPGRNGRYFNPLQVFDGDVTLYIQIPVATLTNKKNAGLPRLILTCLMQPILQEHNEDSVEGGDSENGDTQGVAEADGENENAGGGPRKLSKRLLFLIDEMPALGSMPILHETANNIGRGAGITLWGIVQDIGQVKDSAGDSGKRNWLNNATVQWFGVTGETAKEASEMLGQTTVVEQTEQGEARKGSASKPFSDWGSKGSSYRNMARSLLTPDELSQMPPGQVLVMAKQEQPVLCGLPFYKGHVELKAMMNRAEAQSQTAAPEGADKPAGEGDGAKPTAHSAESASAPERRVPKVGKRGVDVRRVEEAIDAGDGEKDPHGLSEEARSGIEGLKRVEEDTGRLKAASYDFRKFKKKKEEDESRTV</sequence>
<evidence type="ECO:0000313" key="10">
    <source>
        <dbReference type="Proteomes" id="UP001296873"/>
    </source>
</evidence>
<dbReference type="PANTHER" id="PTHR37937">
    <property type="entry name" value="CONJUGATIVE TRANSFER: DNA TRANSPORT"/>
    <property type="match status" value="1"/>
</dbReference>
<feature type="transmembrane region" description="Helical" evidence="8">
    <location>
        <begin position="87"/>
        <end position="105"/>
    </location>
</feature>
<proteinExistence type="inferred from homology"/>
<dbReference type="PANTHER" id="PTHR37937:SF1">
    <property type="entry name" value="CONJUGATIVE TRANSFER: DNA TRANSPORT"/>
    <property type="match status" value="1"/>
</dbReference>
<evidence type="ECO:0000256" key="5">
    <source>
        <dbReference type="ARBA" id="ARBA00022989"/>
    </source>
</evidence>
<keyword evidence="10" id="KW-1185">Reference proteome</keyword>
<dbReference type="Pfam" id="PF02534">
    <property type="entry name" value="T4SS-DNA_transf"/>
    <property type="match status" value="2"/>
</dbReference>
<feature type="region of interest" description="Disordered" evidence="7">
    <location>
        <begin position="746"/>
        <end position="825"/>
    </location>
</feature>
<keyword evidence="6 8" id="KW-0472">Membrane</keyword>
<feature type="region of interest" description="Disordered" evidence="7">
    <location>
        <begin position="671"/>
        <end position="692"/>
    </location>
</feature>
<feature type="compositionally biased region" description="Basic and acidic residues" evidence="7">
    <location>
        <begin position="781"/>
        <end position="825"/>
    </location>
</feature>
<evidence type="ECO:0000256" key="7">
    <source>
        <dbReference type="SAM" id="MobiDB-lite"/>
    </source>
</evidence>
<evidence type="ECO:0000256" key="6">
    <source>
        <dbReference type="ARBA" id="ARBA00023136"/>
    </source>
</evidence>
<dbReference type="RefSeq" id="WP_200341332.1">
    <property type="nucleotide sequence ID" value="NZ_NRRL01000036.1"/>
</dbReference>